<accession>A0A518HEV9</accession>
<dbReference type="EMBL" id="CP036427">
    <property type="protein sequence ID" value="QDV39306.1"/>
    <property type="molecule type" value="Genomic_DNA"/>
</dbReference>
<evidence type="ECO:0000256" key="1">
    <source>
        <dbReference type="SAM" id="Phobius"/>
    </source>
</evidence>
<keyword evidence="1" id="KW-0472">Membrane</keyword>
<evidence type="ECO:0000313" key="2">
    <source>
        <dbReference type="EMBL" id="QDV39306.1"/>
    </source>
</evidence>
<dbReference type="RefSeq" id="WP_261344470.1">
    <property type="nucleotide sequence ID" value="NZ_CP036427.1"/>
</dbReference>
<dbReference type="AlphaFoldDB" id="A0A518HEV9"/>
<feature type="transmembrane region" description="Helical" evidence="1">
    <location>
        <begin position="12"/>
        <end position="35"/>
    </location>
</feature>
<keyword evidence="1" id="KW-0812">Transmembrane</keyword>
<protein>
    <submittedName>
        <fullName evidence="2">Uncharacterized protein</fullName>
    </submittedName>
</protein>
<geneLocation type="plasmid" evidence="3">
    <name>pelp_1</name>
</geneLocation>
<evidence type="ECO:0000313" key="3">
    <source>
        <dbReference type="Proteomes" id="UP000317835"/>
    </source>
</evidence>
<name>A0A518HEV9_9BACT</name>
<gene>
    <name evidence="2" type="ORF">ElP_72700</name>
</gene>
<dbReference type="KEGG" id="tpla:ElP_72700"/>
<keyword evidence="1" id="KW-1133">Transmembrane helix</keyword>
<sequence>MRLIGTESVAVARLVCLGFMLLFLGFVWMMAWAVWSDFQRGML</sequence>
<keyword evidence="3" id="KW-1185">Reference proteome</keyword>
<organism evidence="2 3">
    <name type="scientific">Tautonia plasticadhaerens</name>
    <dbReference type="NCBI Taxonomy" id="2527974"/>
    <lineage>
        <taxon>Bacteria</taxon>
        <taxon>Pseudomonadati</taxon>
        <taxon>Planctomycetota</taxon>
        <taxon>Planctomycetia</taxon>
        <taxon>Isosphaerales</taxon>
        <taxon>Isosphaeraceae</taxon>
        <taxon>Tautonia</taxon>
    </lineage>
</organism>
<keyword evidence="2" id="KW-0614">Plasmid</keyword>
<dbReference type="Proteomes" id="UP000317835">
    <property type="component" value="Plasmid pElP_1"/>
</dbReference>
<reference evidence="2 3" key="1">
    <citation type="submission" date="2019-02" db="EMBL/GenBank/DDBJ databases">
        <title>Deep-cultivation of Planctomycetes and their phenomic and genomic characterization uncovers novel biology.</title>
        <authorList>
            <person name="Wiegand S."/>
            <person name="Jogler M."/>
            <person name="Boedeker C."/>
            <person name="Pinto D."/>
            <person name="Vollmers J."/>
            <person name="Rivas-Marin E."/>
            <person name="Kohn T."/>
            <person name="Peeters S.H."/>
            <person name="Heuer A."/>
            <person name="Rast P."/>
            <person name="Oberbeckmann S."/>
            <person name="Bunk B."/>
            <person name="Jeske O."/>
            <person name="Meyerdierks A."/>
            <person name="Storesund J.E."/>
            <person name="Kallscheuer N."/>
            <person name="Luecker S."/>
            <person name="Lage O.M."/>
            <person name="Pohl T."/>
            <person name="Merkel B.J."/>
            <person name="Hornburger P."/>
            <person name="Mueller R.-W."/>
            <person name="Bruemmer F."/>
            <person name="Labrenz M."/>
            <person name="Spormann A.M."/>
            <person name="Op den Camp H."/>
            <person name="Overmann J."/>
            <person name="Amann R."/>
            <person name="Jetten M.S.M."/>
            <person name="Mascher T."/>
            <person name="Medema M.H."/>
            <person name="Devos D.P."/>
            <person name="Kaster A.-K."/>
            <person name="Ovreas L."/>
            <person name="Rohde M."/>
            <person name="Galperin M.Y."/>
            <person name="Jogler C."/>
        </authorList>
    </citation>
    <scope>NUCLEOTIDE SEQUENCE [LARGE SCALE GENOMIC DNA]</scope>
    <source>
        <strain evidence="2 3">ElP</strain>
        <plasmid evidence="3">pelp_1</plasmid>
    </source>
</reference>
<proteinExistence type="predicted"/>